<keyword evidence="1" id="KW-0175">Coiled coil</keyword>
<keyword evidence="5" id="KW-1185">Reference proteome</keyword>
<dbReference type="OrthoDB" id="5874802at2759"/>
<evidence type="ECO:0000256" key="1">
    <source>
        <dbReference type="SAM" id="Coils"/>
    </source>
</evidence>
<keyword evidence="3" id="KW-0812">Transmembrane</keyword>
<reference evidence="4 5" key="1">
    <citation type="submission" date="2014-03" db="EMBL/GenBank/DDBJ databases">
        <title>Draft genome of the hookworm Oesophagostomum dentatum.</title>
        <authorList>
            <person name="Mitreva M."/>
        </authorList>
    </citation>
    <scope>NUCLEOTIDE SEQUENCE [LARGE SCALE GENOMIC DNA]</scope>
    <source>
        <strain evidence="4 5">OD-Hann</strain>
    </source>
</reference>
<evidence type="ECO:0008006" key="6">
    <source>
        <dbReference type="Google" id="ProtNLM"/>
    </source>
</evidence>
<evidence type="ECO:0000256" key="3">
    <source>
        <dbReference type="SAM" id="Phobius"/>
    </source>
</evidence>
<organism evidence="4 5">
    <name type="scientific">Oesophagostomum dentatum</name>
    <name type="common">Nodular worm</name>
    <dbReference type="NCBI Taxonomy" id="61180"/>
    <lineage>
        <taxon>Eukaryota</taxon>
        <taxon>Metazoa</taxon>
        <taxon>Ecdysozoa</taxon>
        <taxon>Nematoda</taxon>
        <taxon>Chromadorea</taxon>
        <taxon>Rhabditida</taxon>
        <taxon>Rhabditina</taxon>
        <taxon>Rhabditomorpha</taxon>
        <taxon>Strongyloidea</taxon>
        <taxon>Strongylidae</taxon>
        <taxon>Oesophagostomum</taxon>
    </lineage>
</organism>
<feature type="transmembrane region" description="Helical" evidence="3">
    <location>
        <begin position="273"/>
        <end position="296"/>
    </location>
</feature>
<feature type="coiled-coil region" evidence="1">
    <location>
        <begin position="56"/>
        <end position="111"/>
    </location>
</feature>
<evidence type="ECO:0000256" key="2">
    <source>
        <dbReference type="SAM" id="MobiDB-lite"/>
    </source>
</evidence>
<feature type="region of interest" description="Disordered" evidence="2">
    <location>
        <begin position="1"/>
        <end position="26"/>
    </location>
</feature>
<dbReference type="EMBL" id="KN553270">
    <property type="protein sequence ID" value="KHJ90204.1"/>
    <property type="molecule type" value="Genomic_DNA"/>
</dbReference>
<dbReference type="Gene3D" id="1.10.287.1490">
    <property type="match status" value="1"/>
</dbReference>
<protein>
    <recommendedName>
        <fullName evidence="6">M protein repeat protein</fullName>
    </recommendedName>
</protein>
<dbReference type="AlphaFoldDB" id="A0A0B1SZ13"/>
<feature type="compositionally biased region" description="Basic and acidic residues" evidence="2">
    <location>
        <begin position="9"/>
        <end position="23"/>
    </location>
</feature>
<evidence type="ECO:0000313" key="5">
    <source>
        <dbReference type="Proteomes" id="UP000053660"/>
    </source>
</evidence>
<accession>A0A0B1SZ13</accession>
<name>A0A0B1SZ13_OESDE</name>
<sequence length="306" mass="34870">LSSRIQQLEVEKSSTETAQEEKTQQLVDLSSTDSYFDKSAMLDKLEKLEAETQDVVLNMSEKAENAELENIRLTKELEKNMEEIEKAREQKEALEQELRELKAQLNENVQFTALHPNASEAEMMSHVEEHISGGQGDQEVDVKSALEEELEKVRLSLNEVKQKHDIEVEELRGQIQQLNAEKEAAESRRAESEQQIATLEDQVKTLNEEITQLNEMVAYEKGRAEEAIEAVKMKTAEYEKQSAALLGDLKEKVDSTVKLEEELEEVKKKEVDILNIMTLASNICLFSTTCCFLVYVKSRKFSIILG</sequence>
<gene>
    <name evidence="4" type="ORF">OESDEN_09953</name>
</gene>
<proteinExistence type="predicted"/>
<feature type="non-terminal residue" evidence="4">
    <location>
        <position position="1"/>
    </location>
</feature>
<feature type="coiled-coil region" evidence="1">
    <location>
        <begin position="143"/>
        <end position="269"/>
    </location>
</feature>
<keyword evidence="3" id="KW-1133">Transmembrane helix</keyword>
<dbReference type="Proteomes" id="UP000053660">
    <property type="component" value="Unassembled WGS sequence"/>
</dbReference>
<evidence type="ECO:0000313" key="4">
    <source>
        <dbReference type="EMBL" id="KHJ90204.1"/>
    </source>
</evidence>
<keyword evidence="3" id="KW-0472">Membrane</keyword>